<dbReference type="AlphaFoldDB" id="B5CSW1"/>
<evidence type="ECO:0000259" key="1">
    <source>
        <dbReference type="Pfam" id="PF11823"/>
    </source>
</evidence>
<keyword evidence="3" id="KW-1185">Reference proteome</keyword>
<evidence type="ECO:0000313" key="3">
    <source>
        <dbReference type="Proteomes" id="UP000003254"/>
    </source>
</evidence>
<accession>B5CSW1</accession>
<dbReference type="HOGENOM" id="CLU_167443_0_0_9"/>
<dbReference type="EMBL" id="ABOU02000051">
    <property type="protein sequence ID" value="EDY31663.1"/>
    <property type="molecule type" value="Genomic_DNA"/>
</dbReference>
<dbReference type="eggNOG" id="ENOG5033A63">
    <property type="taxonomic scope" value="Bacteria"/>
</dbReference>
<evidence type="ECO:0000313" key="2">
    <source>
        <dbReference type="EMBL" id="EDY31663.1"/>
    </source>
</evidence>
<organism evidence="2 3">
    <name type="scientific">[Ruminococcus] lactaris ATCC 29176</name>
    <dbReference type="NCBI Taxonomy" id="471875"/>
    <lineage>
        <taxon>Bacteria</taxon>
        <taxon>Bacillati</taxon>
        <taxon>Bacillota</taxon>
        <taxon>Clostridia</taxon>
        <taxon>Lachnospirales</taxon>
        <taxon>Lachnospiraceae</taxon>
        <taxon>Mediterraneibacter</taxon>
    </lineage>
</organism>
<name>B5CSW1_9FIRM</name>
<sequence length="85" mass="9406">MRRGSGLMRKKELKIVVTFHTTADAMAMERICKEKGISGRLIPVPRILSAGCGLAWAAPPEDKELIEKILAEREINRAGVNECMV</sequence>
<reference evidence="2 3" key="2">
    <citation type="submission" date="2008-08" db="EMBL/GenBank/DDBJ databases">
        <authorList>
            <person name="Fulton L."/>
            <person name="Clifton S."/>
            <person name="Fulton B."/>
            <person name="Xu J."/>
            <person name="Minx P."/>
            <person name="Pepin K.H."/>
            <person name="Johnson M."/>
            <person name="Bhonagiri V."/>
            <person name="Nash W.E."/>
            <person name="Mardis E.R."/>
            <person name="Wilson R.K."/>
        </authorList>
    </citation>
    <scope>NUCLEOTIDE SEQUENCE [LARGE SCALE GENOMIC DNA]</scope>
    <source>
        <strain evidence="2 3">ATCC 29176</strain>
    </source>
</reference>
<dbReference type="InterPro" id="IPR021778">
    <property type="entry name" value="Se/S_carrier-like"/>
</dbReference>
<proteinExistence type="predicted"/>
<gene>
    <name evidence="2" type="ORF">RUMLAC_02545</name>
</gene>
<feature type="domain" description="Putative Se/S carrier protein-like" evidence="1">
    <location>
        <begin position="15"/>
        <end position="79"/>
    </location>
</feature>
<protein>
    <recommendedName>
        <fullName evidence="1">Putative Se/S carrier protein-like domain-containing protein</fullName>
    </recommendedName>
</protein>
<dbReference type="Pfam" id="PF11823">
    <property type="entry name" value="Se_S_carrier"/>
    <property type="match status" value="1"/>
</dbReference>
<dbReference type="Proteomes" id="UP000003254">
    <property type="component" value="Unassembled WGS sequence"/>
</dbReference>
<reference evidence="2 3" key="1">
    <citation type="submission" date="2008-08" db="EMBL/GenBank/DDBJ databases">
        <title>Draft genome sequence of Ruminococcus lactaris ATCC 29176.</title>
        <authorList>
            <person name="Sudarsanam P."/>
            <person name="Ley R."/>
            <person name="Guruge J."/>
            <person name="Turnbaugh P.J."/>
            <person name="Mahowald M."/>
            <person name="Liep D."/>
            <person name="Gordon J."/>
        </authorList>
    </citation>
    <scope>NUCLEOTIDE SEQUENCE [LARGE SCALE GENOMIC DNA]</scope>
    <source>
        <strain evidence="2 3">ATCC 29176</strain>
    </source>
</reference>
<comment type="caution">
    <text evidence="2">The sequence shown here is derived from an EMBL/GenBank/DDBJ whole genome shotgun (WGS) entry which is preliminary data.</text>
</comment>